<gene>
    <name evidence="1" type="ORF">OWV82_006959</name>
</gene>
<dbReference type="Proteomes" id="UP001164539">
    <property type="component" value="Chromosome 3"/>
</dbReference>
<reference evidence="1 2" key="1">
    <citation type="journal article" date="2023" name="Science">
        <title>Complex scaffold remodeling in plant triterpene biosynthesis.</title>
        <authorList>
            <person name="De La Pena R."/>
            <person name="Hodgson H."/>
            <person name="Liu J.C."/>
            <person name="Stephenson M.J."/>
            <person name="Martin A.C."/>
            <person name="Owen C."/>
            <person name="Harkess A."/>
            <person name="Leebens-Mack J."/>
            <person name="Jimenez L.E."/>
            <person name="Osbourn A."/>
            <person name="Sattely E.S."/>
        </authorList>
    </citation>
    <scope>NUCLEOTIDE SEQUENCE [LARGE SCALE GENOMIC DNA]</scope>
    <source>
        <strain evidence="2">cv. JPN11</strain>
        <tissue evidence="1">Leaf</tissue>
    </source>
</reference>
<organism evidence="1 2">
    <name type="scientific">Melia azedarach</name>
    <name type="common">Chinaberry tree</name>
    <dbReference type="NCBI Taxonomy" id="155640"/>
    <lineage>
        <taxon>Eukaryota</taxon>
        <taxon>Viridiplantae</taxon>
        <taxon>Streptophyta</taxon>
        <taxon>Embryophyta</taxon>
        <taxon>Tracheophyta</taxon>
        <taxon>Spermatophyta</taxon>
        <taxon>Magnoliopsida</taxon>
        <taxon>eudicotyledons</taxon>
        <taxon>Gunneridae</taxon>
        <taxon>Pentapetalae</taxon>
        <taxon>rosids</taxon>
        <taxon>malvids</taxon>
        <taxon>Sapindales</taxon>
        <taxon>Meliaceae</taxon>
        <taxon>Melia</taxon>
    </lineage>
</organism>
<name>A0ACC1YJK5_MELAZ</name>
<dbReference type="EMBL" id="CM051396">
    <property type="protein sequence ID" value="KAJ4723612.1"/>
    <property type="molecule type" value="Genomic_DNA"/>
</dbReference>
<sequence length="153" mass="17109">MASKNRVVQLIFSYISLQISLDPKSETQSSVFNLFLSQLIGILLFLHHHQHVTGFLVPAFISAVHVISIILSFVGASASLLIGILVPQHTAIRRCFLRISSTFLASAVLIMAGLFFLDIFKSWKPNEGGGDLFFFYGYVLQVFRKIYPASEEQ</sequence>
<evidence type="ECO:0000313" key="1">
    <source>
        <dbReference type="EMBL" id="KAJ4723612.1"/>
    </source>
</evidence>
<proteinExistence type="predicted"/>
<keyword evidence="2" id="KW-1185">Reference proteome</keyword>
<evidence type="ECO:0000313" key="2">
    <source>
        <dbReference type="Proteomes" id="UP001164539"/>
    </source>
</evidence>
<comment type="caution">
    <text evidence="1">The sequence shown here is derived from an EMBL/GenBank/DDBJ whole genome shotgun (WGS) entry which is preliminary data.</text>
</comment>
<protein>
    <submittedName>
        <fullName evidence="1">Uncharacterized protein</fullName>
    </submittedName>
</protein>
<accession>A0ACC1YJK5</accession>